<dbReference type="Pfam" id="PF00823">
    <property type="entry name" value="PPE"/>
    <property type="match status" value="1"/>
</dbReference>
<feature type="compositionally biased region" description="Low complexity" evidence="1">
    <location>
        <begin position="302"/>
        <end position="335"/>
    </location>
</feature>
<evidence type="ECO:0000313" key="3">
    <source>
        <dbReference type="EMBL" id="KAA8888217.1"/>
    </source>
</evidence>
<evidence type="ECO:0000259" key="2">
    <source>
        <dbReference type="Pfam" id="PF00823"/>
    </source>
</evidence>
<keyword evidence="4" id="KW-1185">Reference proteome</keyword>
<dbReference type="InterPro" id="IPR000030">
    <property type="entry name" value="PPE_dom"/>
</dbReference>
<evidence type="ECO:0000256" key="1">
    <source>
        <dbReference type="SAM" id="MobiDB-lite"/>
    </source>
</evidence>
<feature type="compositionally biased region" description="Low complexity" evidence="1">
    <location>
        <begin position="216"/>
        <end position="282"/>
    </location>
</feature>
<feature type="region of interest" description="Disordered" evidence="1">
    <location>
        <begin position="302"/>
        <end position="360"/>
    </location>
</feature>
<dbReference type="AlphaFoldDB" id="A0A5N0EFM8"/>
<dbReference type="OrthoDB" id="4566777at2"/>
<name>A0A5N0EFM8_9NOCA</name>
<feature type="domain" description="PPE" evidence="2">
    <location>
        <begin position="44"/>
        <end position="186"/>
    </location>
</feature>
<dbReference type="EMBL" id="VXLC01000004">
    <property type="protein sequence ID" value="KAA8888217.1"/>
    <property type="molecule type" value="Genomic_DNA"/>
</dbReference>
<gene>
    <name evidence="3" type="ORF">F3087_14265</name>
</gene>
<organism evidence="3 4">
    <name type="scientific">Nocardia colli</name>
    <dbReference type="NCBI Taxonomy" id="2545717"/>
    <lineage>
        <taxon>Bacteria</taxon>
        <taxon>Bacillati</taxon>
        <taxon>Actinomycetota</taxon>
        <taxon>Actinomycetes</taxon>
        <taxon>Mycobacteriales</taxon>
        <taxon>Nocardiaceae</taxon>
        <taxon>Nocardia</taxon>
    </lineage>
</organism>
<evidence type="ECO:0000313" key="4">
    <source>
        <dbReference type="Proteomes" id="UP000323876"/>
    </source>
</evidence>
<protein>
    <submittedName>
        <fullName evidence="3">WXG100 family type VII secretion target</fullName>
    </submittedName>
</protein>
<dbReference type="Proteomes" id="UP000323876">
    <property type="component" value="Unassembled WGS sequence"/>
</dbReference>
<feature type="region of interest" description="Disordered" evidence="1">
    <location>
        <begin position="193"/>
        <end position="282"/>
    </location>
</feature>
<feature type="compositionally biased region" description="Basic and acidic residues" evidence="1">
    <location>
        <begin position="336"/>
        <end position="346"/>
    </location>
</feature>
<sequence length="441" mass="44659">MRKLPRTPERLLARHNDPAYAPNVEVFDNLTHQEIHDKVQLLNPAVLTGGQQAWGDAAAGLAEAISQAHIEIRADIADGWRGSAAQQAVEAVYGFEQTGQDLADVLAVVSQRLGQAGDAAEALRAAVSAPSGKAPDLGAALLDPTQATSNVVDQKTTEHTRQDIVRSMNDIYAGVFIPTGNNVPAFLDEQFGDAPAASNGSPAAKLTGPGSDAGTPVAQQIPAQAPAAATQPVEAQAADAPAAEQAAPKEQQPAETPPATVAASSAVTDAGSPATPAAPRVTAAAADTPLSLVPSATRPHIAPASAAAAPSTTTASTAQPLSVPGTPGTVGAGTPDEQRKREERRTNSPSTGDAVTGLGAGAMGGLMGGAMAVGDAPRQGSSVAAGAAANARAPRFDDEDEDDFHFDDLPTYLEPADDNGELIGAIDPTTPPVLGEWTELE</sequence>
<feature type="region of interest" description="Disordered" evidence="1">
    <location>
        <begin position="384"/>
        <end position="441"/>
    </location>
</feature>
<reference evidence="3 4" key="1">
    <citation type="submission" date="2019-09" db="EMBL/GenBank/DDBJ databases">
        <authorList>
            <person name="Wang X."/>
        </authorList>
    </citation>
    <scope>NUCLEOTIDE SEQUENCE [LARGE SCALE GENOMIC DNA]</scope>
    <source>
        <strain evidence="3 4">CICC 11023</strain>
    </source>
</reference>
<dbReference type="Gene3D" id="1.10.287.1060">
    <property type="entry name" value="ESAT-6-like"/>
    <property type="match status" value="1"/>
</dbReference>
<proteinExistence type="predicted"/>
<dbReference type="RefSeq" id="WP_150402385.1">
    <property type="nucleotide sequence ID" value="NZ_VXLC01000004.1"/>
</dbReference>
<feature type="compositionally biased region" description="Low complexity" evidence="1">
    <location>
        <begin position="384"/>
        <end position="393"/>
    </location>
</feature>
<accession>A0A5N0EFM8</accession>
<comment type="caution">
    <text evidence="3">The sequence shown here is derived from an EMBL/GenBank/DDBJ whole genome shotgun (WGS) entry which is preliminary data.</text>
</comment>